<dbReference type="SUPFAM" id="SSF55729">
    <property type="entry name" value="Acyl-CoA N-acyltransferases (Nat)"/>
    <property type="match status" value="1"/>
</dbReference>
<evidence type="ECO:0000259" key="1">
    <source>
        <dbReference type="Pfam" id="PF13480"/>
    </source>
</evidence>
<dbReference type="AlphaFoldDB" id="A0ABD6SD50"/>
<name>A0ABD6SD50_BACTU</name>
<dbReference type="InterPro" id="IPR016181">
    <property type="entry name" value="Acyl_CoA_acyltransferase"/>
</dbReference>
<accession>A0ABD6SD50</accession>
<organism evidence="2 3">
    <name type="scientific">Bacillus thuringiensis</name>
    <dbReference type="NCBI Taxonomy" id="1428"/>
    <lineage>
        <taxon>Bacteria</taxon>
        <taxon>Bacillati</taxon>
        <taxon>Bacillota</taxon>
        <taxon>Bacilli</taxon>
        <taxon>Bacillales</taxon>
        <taxon>Bacillaceae</taxon>
        <taxon>Bacillus</taxon>
        <taxon>Bacillus cereus group</taxon>
    </lineage>
</organism>
<dbReference type="RefSeq" id="WP_098222837.1">
    <property type="nucleotide sequence ID" value="NZ_NTYF01000134.1"/>
</dbReference>
<evidence type="ECO:0000313" key="2">
    <source>
        <dbReference type="EMBL" id="PER45199.1"/>
    </source>
</evidence>
<feature type="domain" description="BioF2-like acetyltransferase" evidence="1">
    <location>
        <begin position="178"/>
        <end position="312"/>
    </location>
</feature>
<dbReference type="InterPro" id="IPR038740">
    <property type="entry name" value="BioF2-like_GNAT_dom"/>
</dbReference>
<comment type="caution">
    <text evidence="2">The sequence shown here is derived from an EMBL/GenBank/DDBJ whole genome shotgun (WGS) entry which is preliminary data.</text>
</comment>
<protein>
    <recommendedName>
        <fullName evidence="1">BioF2-like acetyltransferase domain-containing protein</fullName>
    </recommendedName>
</protein>
<dbReference type="Pfam" id="PF13480">
    <property type="entry name" value="Acetyltransf_6"/>
    <property type="match status" value="1"/>
</dbReference>
<reference evidence="2 3" key="1">
    <citation type="submission" date="2017-09" db="EMBL/GenBank/DDBJ databases">
        <title>Large-scale bioinformatics analysis of Bacillus genomes uncovers conserved roles of natural products in bacterial physiology.</title>
        <authorList>
            <consortium name="Agbiome Team Llc"/>
            <person name="Bleich R.M."/>
            <person name="Kirk G.J."/>
            <person name="Santa Maria K.C."/>
            <person name="Allen S.E."/>
            <person name="Farag S."/>
            <person name="Shank E.A."/>
            <person name="Bowers A."/>
        </authorList>
    </citation>
    <scope>NUCLEOTIDE SEQUENCE [LARGE SCALE GENOMIC DNA]</scope>
    <source>
        <strain evidence="2 3">AFS005140</strain>
    </source>
</reference>
<proteinExistence type="predicted"/>
<gene>
    <name evidence="2" type="ORF">CN495_27415</name>
</gene>
<dbReference type="Proteomes" id="UP000219897">
    <property type="component" value="Unassembled WGS sequence"/>
</dbReference>
<evidence type="ECO:0000313" key="3">
    <source>
        <dbReference type="Proteomes" id="UP000219897"/>
    </source>
</evidence>
<dbReference type="EMBL" id="NTYF01000134">
    <property type="protein sequence ID" value="PER45199.1"/>
    <property type="molecule type" value="Genomic_DNA"/>
</dbReference>
<sequence length="551" mass="66615">MKLKIKQITSMEHLMSYQDDWNRILSINQNNNPFIEFVWIYQWLLYFRNSYDIQIYVVEYENQVIAFFPFTKQKKNLYEYIQFIGFNQANYMDIVAIEKWKDQAILTVLNKIMNQTKTVFILHGLLENKGTSQIFIRYCMEQGIPFHTSQTVAPYINFEKIENFNDFIKKKMKKHGGNRKENRLKELGNVAVYPLKQDQLEVMFQLHKKRWQMKMDTSGFTKDHTHAFYKSLSFIKNDVLETKLDGLFIENHLIAFFYGFVCRNRYVLYILSHDDDFGMFSPGRMLLHETIKDRYLNHVTYYDLSIGYEPYKLDWNTCTDRVNKVIFPGKGWVARIGFWSITFKEKLIQSCKKNWRLVHFKRNTIGKLKKYVQEFRFPHVKKIVRTIGSFFFQKHTYEICRMNRDHLHAPSTTNFQFLTLKDIYKYSALFQGDFKKIIKRLYQKHQMYSCIKNNQIANCFWVNKTDIQMDYLGIVEPLTKKSLYVYDWIFFDRNVIAELFKKHNNVESIYIAIPNHDKNKSFFYEQGFVKEYQITKMKILGFSFIKRRFFQ</sequence>